<keyword evidence="3" id="KW-1185">Reference proteome</keyword>
<accession>A0A9P4N7C2</accession>
<reference evidence="3" key="1">
    <citation type="journal article" date="2020" name="Stud. Mycol.">
        <title>101 Dothideomycetes genomes: A test case for predicting lifestyles and emergence of pathogens.</title>
        <authorList>
            <person name="Haridas S."/>
            <person name="Albert R."/>
            <person name="Binder M."/>
            <person name="Bloem J."/>
            <person name="LaButti K."/>
            <person name="Salamov A."/>
            <person name="Andreopoulos B."/>
            <person name="Baker S."/>
            <person name="Barry K."/>
            <person name="Bills G."/>
            <person name="Bluhm B."/>
            <person name="Cannon C."/>
            <person name="Castanera R."/>
            <person name="Culley D."/>
            <person name="Daum C."/>
            <person name="Ezra D."/>
            <person name="Gonzalez J."/>
            <person name="Henrissat B."/>
            <person name="Kuo A."/>
            <person name="Liang C."/>
            <person name="Lipzen A."/>
            <person name="Lutzoni F."/>
            <person name="Magnuson J."/>
            <person name="Mondo S."/>
            <person name="Nolan M."/>
            <person name="Ohm R."/>
            <person name="Pangilinan J."/>
            <person name="Park H.-J."/>
            <person name="Ramirez L."/>
            <person name="Alfaro M."/>
            <person name="Sun H."/>
            <person name="Tritt A."/>
            <person name="Yoshinaga Y."/>
            <person name="Zwiers L.-H."/>
            <person name="Turgeon B."/>
            <person name="Goodwin S."/>
            <person name="Spatafora J."/>
            <person name="Crous P."/>
            <person name="Grigoriev I."/>
        </authorList>
    </citation>
    <scope>NUCLEOTIDE SEQUENCE [LARGE SCALE GENOMIC DNA]</scope>
    <source>
        <strain evidence="3">CBS 304.66</strain>
    </source>
</reference>
<evidence type="ECO:0000313" key="2">
    <source>
        <dbReference type="EMBL" id="KAF2266129.1"/>
    </source>
</evidence>
<dbReference type="Proteomes" id="UP000800093">
    <property type="component" value="Unassembled WGS sequence"/>
</dbReference>
<feature type="compositionally biased region" description="Polar residues" evidence="1">
    <location>
        <begin position="25"/>
        <end position="38"/>
    </location>
</feature>
<organism evidence="2 3">
    <name type="scientific">Lojkania enalia</name>
    <dbReference type="NCBI Taxonomy" id="147567"/>
    <lineage>
        <taxon>Eukaryota</taxon>
        <taxon>Fungi</taxon>
        <taxon>Dikarya</taxon>
        <taxon>Ascomycota</taxon>
        <taxon>Pezizomycotina</taxon>
        <taxon>Dothideomycetes</taxon>
        <taxon>Pleosporomycetidae</taxon>
        <taxon>Pleosporales</taxon>
        <taxon>Pleosporales incertae sedis</taxon>
        <taxon>Lojkania</taxon>
    </lineage>
</organism>
<comment type="caution">
    <text evidence="2">The sequence shown here is derived from an EMBL/GenBank/DDBJ whole genome shotgun (WGS) entry which is preliminary data.</text>
</comment>
<feature type="region of interest" description="Disordered" evidence="1">
    <location>
        <begin position="1"/>
        <end position="38"/>
    </location>
</feature>
<name>A0A9P4N7C2_9PLEO</name>
<dbReference type="EMBL" id="ML986601">
    <property type="protein sequence ID" value="KAF2266129.1"/>
    <property type="molecule type" value="Genomic_DNA"/>
</dbReference>
<proteinExistence type="predicted"/>
<gene>
    <name evidence="2" type="ORF">CC78DRAFT_166412</name>
</gene>
<evidence type="ECO:0000313" key="3">
    <source>
        <dbReference type="Proteomes" id="UP000800093"/>
    </source>
</evidence>
<dbReference type="AlphaFoldDB" id="A0A9P4N7C2"/>
<protein>
    <submittedName>
        <fullName evidence="2">Uncharacterized protein</fullName>
    </submittedName>
</protein>
<sequence length="132" mass="14424">MRQRPVANADQKPRRREVERGGNISAKSSVGSIYDSSTNGVSASIAWELTTSSPREQLTNQELTPECSQDAIGAAHDQVKRSISLPSTEKPLERDVDLFSDLIQHSISTLYASTAPVLANPFMNTVLQLNQV</sequence>
<dbReference type="OrthoDB" id="8922241at2759"/>
<evidence type="ECO:0000256" key="1">
    <source>
        <dbReference type="SAM" id="MobiDB-lite"/>
    </source>
</evidence>